<keyword evidence="1" id="KW-0175">Coiled coil</keyword>
<feature type="coiled-coil region" evidence="1">
    <location>
        <begin position="245"/>
        <end position="310"/>
    </location>
</feature>
<dbReference type="PROSITE" id="PS00036">
    <property type="entry name" value="BZIP_BASIC"/>
    <property type="match status" value="1"/>
</dbReference>
<sequence length="317" mass="36556">MAPFFNTDIHQYYVDGFPCSIDDMQQGCLPTVVDDLNEPIHSKGLREDTTRNIVNDSVRGQLPSPAIVNGKVERAVSGVQTQEKELNRIPVIQPEMKDRMPGPFVNMKMFNEKTKPADVNMQVQSNDMINIPFSMVKTDLNYTIQSHFRNLDIDFYNDEQQILWNNEISIPVNMISLDTTDTMSSQLLNMDVTNGKKESVLANLQKDDLDNIIIPVIMNDPSDILRHRKELKKKQQNREAQKRFRKKSTELSKNMKNEILRLQKEVERLTKENEIVNEIQKEVQNKAESIKKLETENKILHKQNVSLKALLMAPYSG</sequence>
<organism evidence="3 4">
    <name type="scientific">Artemia franciscana</name>
    <name type="common">Brine shrimp</name>
    <name type="synonym">Artemia sanfranciscana</name>
    <dbReference type="NCBI Taxonomy" id="6661"/>
    <lineage>
        <taxon>Eukaryota</taxon>
        <taxon>Metazoa</taxon>
        <taxon>Ecdysozoa</taxon>
        <taxon>Arthropoda</taxon>
        <taxon>Crustacea</taxon>
        <taxon>Branchiopoda</taxon>
        <taxon>Anostraca</taxon>
        <taxon>Artemiidae</taxon>
        <taxon>Artemia</taxon>
    </lineage>
</organism>
<name>A0AA88LHZ7_ARTSF</name>
<accession>A0AA88LHZ7</accession>
<dbReference type="CDD" id="cd14686">
    <property type="entry name" value="bZIP"/>
    <property type="match status" value="1"/>
</dbReference>
<keyword evidence="4" id="KW-1185">Reference proteome</keyword>
<comment type="caution">
    <text evidence="3">The sequence shown here is derived from an EMBL/GenBank/DDBJ whole genome shotgun (WGS) entry which is preliminary data.</text>
</comment>
<evidence type="ECO:0000313" key="3">
    <source>
        <dbReference type="EMBL" id="KAK2724631.1"/>
    </source>
</evidence>
<feature type="domain" description="BZIP" evidence="2">
    <location>
        <begin position="232"/>
        <end position="247"/>
    </location>
</feature>
<dbReference type="EMBL" id="JAVRJZ010000003">
    <property type="protein sequence ID" value="KAK2724631.1"/>
    <property type="molecule type" value="Genomic_DNA"/>
</dbReference>
<dbReference type="Proteomes" id="UP001187531">
    <property type="component" value="Unassembled WGS sequence"/>
</dbReference>
<evidence type="ECO:0000259" key="2">
    <source>
        <dbReference type="PROSITE" id="PS00036"/>
    </source>
</evidence>
<dbReference type="GO" id="GO:0003700">
    <property type="term" value="F:DNA-binding transcription factor activity"/>
    <property type="evidence" value="ECO:0007669"/>
    <property type="project" value="InterPro"/>
</dbReference>
<reference evidence="3" key="1">
    <citation type="submission" date="2023-07" db="EMBL/GenBank/DDBJ databases">
        <title>Chromosome-level genome assembly of Artemia franciscana.</title>
        <authorList>
            <person name="Jo E."/>
        </authorList>
    </citation>
    <scope>NUCLEOTIDE SEQUENCE</scope>
    <source>
        <tissue evidence="3">Whole body</tissue>
    </source>
</reference>
<dbReference type="AlphaFoldDB" id="A0AA88LHZ7"/>
<evidence type="ECO:0000313" key="4">
    <source>
        <dbReference type="Proteomes" id="UP001187531"/>
    </source>
</evidence>
<evidence type="ECO:0000256" key="1">
    <source>
        <dbReference type="SAM" id="Coils"/>
    </source>
</evidence>
<gene>
    <name evidence="3" type="ORF">QYM36_001202</name>
</gene>
<proteinExistence type="predicted"/>
<dbReference type="InterPro" id="IPR004827">
    <property type="entry name" value="bZIP"/>
</dbReference>
<protein>
    <recommendedName>
        <fullName evidence="2">BZIP domain-containing protein</fullName>
    </recommendedName>
</protein>